<dbReference type="STRING" id="90262.A0A1X2I9E4"/>
<sequence>MKTILAFSIALLLQTISAASTASATAENPSSSSNSSPLDSAAAAPTVVGDKMAQEMLEKYVVFRWENNNTFAQESFEFQLNEPTMLQVVDFKHHGDMFDVYDNGKQIGSSSKVVYDEDVETYAATPQEALTDDHFSKGSFNLDKGQHNITILAHGPYDAGSAAVRLVQRTNLVLAKGEQEKQPKEQEEEKKANVEKQDEKEEEEEVEEEEKEEEEEEEEEKEDTTVQKKKSDHDNWKKMFLKKRARAVNISNTEMPPPTLTKRSNSIVVNNTSIITRMEDPHTTETLIEDPKSLPTGKLSEKLQYPMLQEWHMQMKIIDSRCIAKNMKT</sequence>
<feature type="compositionally biased region" description="Acidic residues" evidence="1">
    <location>
        <begin position="200"/>
        <end position="222"/>
    </location>
</feature>
<keyword evidence="4" id="KW-1185">Reference proteome</keyword>
<dbReference type="OrthoDB" id="2289276at2759"/>
<dbReference type="EMBL" id="MCGE01000020">
    <property type="protein sequence ID" value="ORZ11988.1"/>
    <property type="molecule type" value="Genomic_DNA"/>
</dbReference>
<reference evidence="3 4" key="1">
    <citation type="submission" date="2016-07" db="EMBL/GenBank/DDBJ databases">
        <title>Pervasive Adenine N6-methylation of Active Genes in Fungi.</title>
        <authorList>
            <consortium name="DOE Joint Genome Institute"/>
            <person name="Mondo S.J."/>
            <person name="Dannebaum R.O."/>
            <person name="Kuo R.C."/>
            <person name="Labutti K."/>
            <person name="Haridas S."/>
            <person name="Kuo A."/>
            <person name="Salamov A."/>
            <person name="Ahrendt S.R."/>
            <person name="Lipzen A."/>
            <person name="Sullivan W."/>
            <person name="Andreopoulos W.B."/>
            <person name="Clum A."/>
            <person name="Lindquist E."/>
            <person name="Daum C."/>
            <person name="Ramamoorthy G.K."/>
            <person name="Gryganskyi A."/>
            <person name="Culley D."/>
            <person name="Magnuson J.K."/>
            <person name="James T.Y."/>
            <person name="O'Malley M.A."/>
            <person name="Stajich J.E."/>
            <person name="Spatafora J.W."/>
            <person name="Visel A."/>
            <person name="Grigoriev I.V."/>
        </authorList>
    </citation>
    <scope>NUCLEOTIDE SEQUENCE [LARGE SCALE GENOMIC DNA]</scope>
    <source>
        <strain evidence="3 4">NRRL 1336</strain>
    </source>
</reference>
<accession>A0A1X2I9E4</accession>
<evidence type="ECO:0000256" key="2">
    <source>
        <dbReference type="SAM" id="SignalP"/>
    </source>
</evidence>
<feature type="region of interest" description="Disordered" evidence="1">
    <location>
        <begin position="177"/>
        <end position="237"/>
    </location>
</feature>
<comment type="caution">
    <text evidence="3">The sequence shown here is derived from an EMBL/GenBank/DDBJ whole genome shotgun (WGS) entry which is preliminary data.</text>
</comment>
<feature type="chain" id="PRO_5012710574" evidence="2">
    <location>
        <begin position="19"/>
        <end position="329"/>
    </location>
</feature>
<proteinExistence type="predicted"/>
<organism evidence="3 4">
    <name type="scientific">Absidia repens</name>
    <dbReference type="NCBI Taxonomy" id="90262"/>
    <lineage>
        <taxon>Eukaryota</taxon>
        <taxon>Fungi</taxon>
        <taxon>Fungi incertae sedis</taxon>
        <taxon>Mucoromycota</taxon>
        <taxon>Mucoromycotina</taxon>
        <taxon>Mucoromycetes</taxon>
        <taxon>Mucorales</taxon>
        <taxon>Cunninghamellaceae</taxon>
        <taxon>Absidia</taxon>
    </lineage>
</organism>
<evidence type="ECO:0000313" key="4">
    <source>
        <dbReference type="Proteomes" id="UP000193560"/>
    </source>
</evidence>
<dbReference type="Proteomes" id="UP000193560">
    <property type="component" value="Unassembled WGS sequence"/>
</dbReference>
<feature type="signal peptide" evidence="2">
    <location>
        <begin position="1"/>
        <end position="18"/>
    </location>
</feature>
<keyword evidence="2" id="KW-0732">Signal</keyword>
<name>A0A1X2I9E4_9FUNG</name>
<gene>
    <name evidence="3" type="ORF">BCR42DRAFT_99033</name>
</gene>
<protein>
    <submittedName>
        <fullName evidence="3">Uncharacterized protein</fullName>
    </submittedName>
</protein>
<evidence type="ECO:0000256" key="1">
    <source>
        <dbReference type="SAM" id="MobiDB-lite"/>
    </source>
</evidence>
<dbReference type="AlphaFoldDB" id="A0A1X2I9E4"/>
<feature type="compositionally biased region" description="Basic and acidic residues" evidence="1">
    <location>
        <begin position="177"/>
        <end position="199"/>
    </location>
</feature>
<feature type="compositionally biased region" description="Basic and acidic residues" evidence="1">
    <location>
        <begin position="223"/>
        <end position="237"/>
    </location>
</feature>
<evidence type="ECO:0000313" key="3">
    <source>
        <dbReference type="EMBL" id="ORZ11988.1"/>
    </source>
</evidence>